<accession>A0A6M3M3I3</accession>
<evidence type="ECO:0000313" key="1">
    <source>
        <dbReference type="EMBL" id="QJB01958.1"/>
    </source>
</evidence>
<proteinExistence type="predicted"/>
<reference evidence="1" key="1">
    <citation type="submission" date="2020-03" db="EMBL/GenBank/DDBJ databases">
        <title>The deep terrestrial virosphere.</title>
        <authorList>
            <person name="Holmfeldt K."/>
            <person name="Nilsson E."/>
            <person name="Simone D."/>
            <person name="Lopez-Fernandez M."/>
            <person name="Wu X."/>
            <person name="de Brujin I."/>
            <person name="Lundin D."/>
            <person name="Andersson A."/>
            <person name="Bertilsson S."/>
            <person name="Dopson M."/>
        </authorList>
    </citation>
    <scope>NUCLEOTIDE SEQUENCE</scope>
    <source>
        <strain evidence="1">MM171B01623</strain>
    </source>
</reference>
<name>A0A6M3M3I3_9ZZZZ</name>
<protein>
    <submittedName>
        <fullName evidence="1">Uncharacterized protein</fullName>
    </submittedName>
</protein>
<dbReference type="AlphaFoldDB" id="A0A6M3M3I3"/>
<sequence>MKAFALLLTCLAVIITIRQPPQMIICPQPPSLFVKAEDGSYIQNGTTMTTLQSCWGKATSWQEEWTDYPEKGGKFIRRVEPK</sequence>
<gene>
    <name evidence="1" type="ORF">MM171B01623_0002</name>
</gene>
<organism evidence="1">
    <name type="scientific">viral metagenome</name>
    <dbReference type="NCBI Taxonomy" id="1070528"/>
    <lineage>
        <taxon>unclassified sequences</taxon>
        <taxon>metagenomes</taxon>
        <taxon>organismal metagenomes</taxon>
    </lineage>
</organism>
<dbReference type="EMBL" id="MT143748">
    <property type="protein sequence ID" value="QJB01958.1"/>
    <property type="molecule type" value="Genomic_DNA"/>
</dbReference>